<dbReference type="Gramene" id="VVA28543">
    <property type="protein sequence ID" value="VVA28543"/>
    <property type="gene ID" value="Prudul26B009540"/>
</dbReference>
<evidence type="ECO:0000313" key="3">
    <source>
        <dbReference type="Proteomes" id="UP000327085"/>
    </source>
</evidence>
<organism evidence="2 3">
    <name type="scientific">Prunus dulcis</name>
    <name type="common">Almond</name>
    <name type="synonym">Amygdalus dulcis</name>
    <dbReference type="NCBI Taxonomy" id="3755"/>
    <lineage>
        <taxon>Eukaryota</taxon>
        <taxon>Viridiplantae</taxon>
        <taxon>Streptophyta</taxon>
        <taxon>Embryophyta</taxon>
        <taxon>Tracheophyta</taxon>
        <taxon>Spermatophyta</taxon>
        <taxon>Magnoliopsida</taxon>
        <taxon>eudicotyledons</taxon>
        <taxon>Gunneridae</taxon>
        <taxon>Pentapetalae</taxon>
        <taxon>rosids</taxon>
        <taxon>fabids</taxon>
        <taxon>Rosales</taxon>
        <taxon>Rosaceae</taxon>
        <taxon>Amygdaloideae</taxon>
        <taxon>Amygdaleae</taxon>
        <taxon>Prunus</taxon>
    </lineage>
</organism>
<dbReference type="Proteomes" id="UP000327085">
    <property type="component" value="Chromosome 4"/>
</dbReference>
<evidence type="ECO:0000256" key="1">
    <source>
        <dbReference type="SAM" id="MobiDB-lite"/>
    </source>
</evidence>
<protein>
    <submittedName>
        <fullName evidence="2">Uncharacterized protein</fullName>
    </submittedName>
</protein>
<name>A0A5E4FKB1_PRUDU</name>
<evidence type="ECO:0000313" key="2">
    <source>
        <dbReference type="EMBL" id="VVA28543.1"/>
    </source>
</evidence>
<dbReference type="EMBL" id="CABIKO010000145">
    <property type="protein sequence ID" value="VVA28543.1"/>
    <property type="molecule type" value="Genomic_DNA"/>
</dbReference>
<accession>A0A5E4FKB1</accession>
<gene>
    <name evidence="2" type="ORF">ALMOND_2B009540</name>
</gene>
<feature type="region of interest" description="Disordered" evidence="1">
    <location>
        <begin position="40"/>
        <end position="77"/>
    </location>
</feature>
<reference evidence="3" key="1">
    <citation type="journal article" date="2020" name="Plant J.">
        <title>Transposons played a major role in the diversification between the closely related almond and peach genomes: results from the almond genome sequence.</title>
        <authorList>
            <person name="Alioto T."/>
            <person name="Alexiou K.G."/>
            <person name="Bardil A."/>
            <person name="Barteri F."/>
            <person name="Castanera R."/>
            <person name="Cruz F."/>
            <person name="Dhingra A."/>
            <person name="Duval H."/>
            <person name="Fernandez I Marti A."/>
            <person name="Frias L."/>
            <person name="Galan B."/>
            <person name="Garcia J.L."/>
            <person name="Howad W."/>
            <person name="Gomez-Garrido J."/>
            <person name="Gut M."/>
            <person name="Julca I."/>
            <person name="Morata J."/>
            <person name="Puigdomenech P."/>
            <person name="Ribeca P."/>
            <person name="Rubio Cabetas M.J."/>
            <person name="Vlasova A."/>
            <person name="Wirthensohn M."/>
            <person name="Garcia-Mas J."/>
            <person name="Gabaldon T."/>
            <person name="Casacuberta J.M."/>
            <person name="Arus P."/>
        </authorList>
    </citation>
    <scope>NUCLEOTIDE SEQUENCE [LARGE SCALE GENOMIC DNA]</scope>
    <source>
        <strain evidence="3">cv. Texas</strain>
    </source>
</reference>
<dbReference type="AlphaFoldDB" id="A0A5E4FKB1"/>
<feature type="compositionally biased region" description="Polar residues" evidence="1">
    <location>
        <begin position="45"/>
        <end position="71"/>
    </location>
</feature>
<proteinExistence type="predicted"/>
<sequence>MNVLRDGILIQNQNLDDFVARLEDLRWKYLDGDYIGEAANEDDVASSSHSATSTNEGSSRNTSKSRGNNVFNDIIPQ</sequence>
<dbReference type="InParanoid" id="A0A5E4FKB1"/>